<dbReference type="InterPro" id="IPR044593">
    <property type="entry name" value="FLZ8/MARD1"/>
</dbReference>
<proteinExistence type="predicted"/>
<reference evidence="1" key="1">
    <citation type="journal article" date="2013" name="J. Plant Res.">
        <title>Effect of fungi and light on seed germination of three Opuntia species from semiarid lands of central Mexico.</title>
        <authorList>
            <person name="Delgado-Sanchez P."/>
            <person name="Jimenez-Bremont J.F."/>
            <person name="Guerrero-Gonzalez Mde L."/>
            <person name="Flores J."/>
        </authorList>
    </citation>
    <scope>NUCLEOTIDE SEQUENCE</scope>
    <source>
        <tissue evidence="1">Cladode</tissue>
    </source>
</reference>
<sequence length="136" mass="15434">MLRKRSRAVISKESMVGEHSHNLCLPPEKTPKPNSFFINSPRFLKSFFTFSSETESIISPTSILDPKPFSALANTFWAAKKIPTPKTFSENKHFWDQPNNSKGIGIASPTSKIVQKSIFLHLQNNKRGNWLFLGRT</sequence>
<reference evidence="1" key="2">
    <citation type="submission" date="2020-07" db="EMBL/GenBank/DDBJ databases">
        <authorList>
            <person name="Vera ALvarez R."/>
            <person name="Arias-Moreno D.M."/>
            <person name="Jimenez-Jacinto V."/>
            <person name="Jimenez-Bremont J.F."/>
            <person name="Swaminathan K."/>
            <person name="Moose S.P."/>
            <person name="Guerrero-Gonzalez M.L."/>
            <person name="Marino-Ramirez L."/>
            <person name="Landsman D."/>
            <person name="Rodriguez-Kessler M."/>
            <person name="Delgado-Sanchez P."/>
        </authorList>
    </citation>
    <scope>NUCLEOTIDE SEQUENCE</scope>
    <source>
        <tissue evidence="1">Cladode</tissue>
    </source>
</reference>
<organism evidence="1">
    <name type="scientific">Opuntia streptacantha</name>
    <name type="common">Prickly pear cactus</name>
    <name type="synonym">Opuntia cardona</name>
    <dbReference type="NCBI Taxonomy" id="393608"/>
    <lineage>
        <taxon>Eukaryota</taxon>
        <taxon>Viridiplantae</taxon>
        <taxon>Streptophyta</taxon>
        <taxon>Embryophyta</taxon>
        <taxon>Tracheophyta</taxon>
        <taxon>Spermatophyta</taxon>
        <taxon>Magnoliopsida</taxon>
        <taxon>eudicotyledons</taxon>
        <taxon>Gunneridae</taxon>
        <taxon>Pentapetalae</taxon>
        <taxon>Caryophyllales</taxon>
        <taxon>Cactineae</taxon>
        <taxon>Cactaceae</taxon>
        <taxon>Opuntioideae</taxon>
        <taxon>Opuntia</taxon>
    </lineage>
</organism>
<accession>A0A7C9CZU0</accession>
<protein>
    <submittedName>
        <fullName evidence="1">Uncharacterized protein</fullName>
    </submittedName>
</protein>
<evidence type="ECO:0000313" key="1">
    <source>
        <dbReference type="EMBL" id="MBA4627364.1"/>
    </source>
</evidence>
<dbReference type="PANTHER" id="PTHR46443:SF3">
    <property type="entry name" value="PROTEIN MARD1"/>
    <property type="match status" value="1"/>
</dbReference>
<dbReference type="EMBL" id="GISG01061531">
    <property type="protein sequence ID" value="MBA4627364.1"/>
    <property type="molecule type" value="Transcribed_RNA"/>
</dbReference>
<dbReference type="AlphaFoldDB" id="A0A7C9CZU0"/>
<dbReference type="PANTHER" id="PTHR46443">
    <property type="entry name" value="FCS-LIKE ZINC FINGER 8"/>
    <property type="match status" value="1"/>
</dbReference>
<name>A0A7C9CZU0_OPUST</name>